<comment type="caution">
    <text evidence="1">The sequence shown here is derived from an EMBL/GenBank/DDBJ whole genome shotgun (WGS) entry which is preliminary data.</text>
</comment>
<evidence type="ECO:0008006" key="3">
    <source>
        <dbReference type="Google" id="ProtNLM"/>
    </source>
</evidence>
<sequence length="135" mass="15835">MLIIQEKVSAKIYVGEVSKPVYSGAHSDKDKKPLTYDLCKKWILTSQQVKEIFEMSHEYPDDSIILRDYYWLPCDIKGWLIYDGVIMNFSLNAAATAEWYDHKTKKYIYLGCDKKRCEEYFLLPYNKMGDGPLVE</sequence>
<protein>
    <recommendedName>
        <fullName evidence="3">DUF943 family protein</fullName>
    </recommendedName>
</protein>
<evidence type="ECO:0000313" key="1">
    <source>
        <dbReference type="EMBL" id="ORJ47958.1"/>
    </source>
</evidence>
<dbReference type="RefSeq" id="WP_085007461.1">
    <property type="nucleotide sequence ID" value="NZ_MWPR01000054.1"/>
</dbReference>
<reference evidence="1 2" key="1">
    <citation type="submission" date="2017-02" db="EMBL/GenBank/DDBJ databases">
        <title>Draft genome sequence of a Kluyvera intermedia isolate from a patient with a pancreatic abscess.</title>
        <authorList>
            <person name="Thele R."/>
        </authorList>
    </citation>
    <scope>NUCLEOTIDE SEQUENCE [LARGE SCALE GENOMIC DNA]</scope>
    <source>
        <strain evidence="1 2">FOSA7093</strain>
    </source>
</reference>
<dbReference type="Proteomes" id="UP000192521">
    <property type="component" value="Unassembled WGS sequence"/>
</dbReference>
<organism evidence="1 2">
    <name type="scientific">Kluyvera intermedia</name>
    <name type="common">Enterobacter intermedius</name>
    <dbReference type="NCBI Taxonomy" id="61648"/>
    <lineage>
        <taxon>Bacteria</taxon>
        <taxon>Pseudomonadati</taxon>
        <taxon>Pseudomonadota</taxon>
        <taxon>Gammaproteobacteria</taxon>
        <taxon>Enterobacterales</taxon>
        <taxon>Enterobacteriaceae</taxon>
        <taxon>Kluyvera</taxon>
    </lineage>
</organism>
<dbReference type="EMBL" id="MWPR01000054">
    <property type="protein sequence ID" value="ORJ47958.1"/>
    <property type="molecule type" value="Genomic_DNA"/>
</dbReference>
<keyword evidence="2" id="KW-1185">Reference proteome</keyword>
<name>A0ABX3U9X6_KLUIN</name>
<proteinExistence type="predicted"/>
<accession>A0ABX3U9X6</accession>
<evidence type="ECO:0000313" key="2">
    <source>
        <dbReference type="Proteomes" id="UP000192521"/>
    </source>
</evidence>
<gene>
    <name evidence="1" type="ORF">B2M27_23355</name>
</gene>